<sequence>MYCFSGPRRQLAVQLFALPRDIIRKDLVVLLLSTDDQGGAWMFVRDGDLTAVHEWQAASLDDLPEAVLSLLSSEVGPADAVSVLSGLYPFVAGSPALPPASARGAFGLPLDGFAGDSARACVLYSGAL</sequence>
<dbReference type="RefSeq" id="WP_382368939.1">
    <property type="nucleotide sequence ID" value="NZ_JBHRZI010000005.1"/>
</dbReference>
<comment type="caution">
    <text evidence="1">The sequence shown here is derived from an EMBL/GenBank/DDBJ whole genome shotgun (WGS) entry which is preliminary data.</text>
</comment>
<protein>
    <submittedName>
        <fullName evidence="1">Uncharacterized protein</fullName>
    </submittedName>
</protein>
<dbReference type="Proteomes" id="UP001595690">
    <property type="component" value="Unassembled WGS sequence"/>
</dbReference>
<keyword evidence="2" id="KW-1185">Reference proteome</keyword>
<accession>A0ABV8BMA6</accession>
<name>A0ABV8BMA6_9PSEU</name>
<reference evidence="2" key="1">
    <citation type="journal article" date="2019" name="Int. J. Syst. Evol. Microbiol.">
        <title>The Global Catalogue of Microorganisms (GCM) 10K type strain sequencing project: providing services to taxonomists for standard genome sequencing and annotation.</title>
        <authorList>
            <consortium name="The Broad Institute Genomics Platform"/>
            <consortium name="The Broad Institute Genome Sequencing Center for Infectious Disease"/>
            <person name="Wu L."/>
            <person name="Ma J."/>
        </authorList>
    </citation>
    <scope>NUCLEOTIDE SEQUENCE [LARGE SCALE GENOMIC DNA]</scope>
    <source>
        <strain evidence="2">CGMCC 4.7405</strain>
    </source>
</reference>
<evidence type="ECO:0000313" key="1">
    <source>
        <dbReference type="EMBL" id="MFC3890671.1"/>
    </source>
</evidence>
<dbReference type="EMBL" id="JBHRZI010000005">
    <property type="protein sequence ID" value="MFC3890671.1"/>
    <property type="molecule type" value="Genomic_DNA"/>
</dbReference>
<organism evidence="1 2">
    <name type="scientific">Lentzea rhizosphaerae</name>
    <dbReference type="NCBI Taxonomy" id="2041025"/>
    <lineage>
        <taxon>Bacteria</taxon>
        <taxon>Bacillati</taxon>
        <taxon>Actinomycetota</taxon>
        <taxon>Actinomycetes</taxon>
        <taxon>Pseudonocardiales</taxon>
        <taxon>Pseudonocardiaceae</taxon>
        <taxon>Lentzea</taxon>
    </lineage>
</organism>
<gene>
    <name evidence="1" type="ORF">ACFOWZ_04240</name>
</gene>
<proteinExistence type="predicted"/>
<evidence type="ECO:0000313" key="2">
    <source>
        <dbReference type="Proteomes" id="UP001595690"/>
    </source>
</evidence>